<sequence>SGLFSKSIKHHENHALSIDYAENEDVTNALHYLEEEIDEIRALISKNCSPALKLQLTISPPCYFKLAHDFASIALTYFEMGSKYLDGTLVYYETSRNIYLQLVQMKEIPSKDKTKMLTSDGYISENIRKKRSINLKWLGVEPSSQDDDYDSRKRPYTTVYMNDTAVYDDGYCSIRQNTTLFTTKYVDVYRGEGIRRRILSGMNATVYDGIRQNSASYTMS</sequence>
<name>A0A8S2FCT0_9BILA</name>
<proteinExistence type="predicted"/>
<evidence type="ECO:0000313" key="2">
    <source>
        <dbReference type="EMBL" id="CAF4223619.1"/>
    </source>
</evidence>
<organism evidence="1 3">
    <name type="scientific">Didymodactylos carnosus</name>
    <dbReference type="NCBI Taxonomy" id="1234261"/>
    <lineage>
        <taxon>Eukaryota</taxon>
        <taxon>Metazoa</taxon>
        <taxon>Spiralia</taxon>
        <taxon>Gnathifera</taxon>
        <taxon>Rotifera</taxon>
        <taxon>Eurotatoria</taxon>
        <taxon>Bdelloidea</taxon>
        <taxon>Philodinida</taxon>
        <taxon>Philodinidae</taxon>
        <taxon>Didymodactylos</taxon>
    </lineage>
</organism>
<dbReference type="Proteomes" id="UP000677228">
    <property type="component" value="Unassembled WGS sequence"/>
</dbReference>
<accession>A0A8S2FCT0</accession>
<feature type="non-terminal residue" evidence="1">
    <location>
        <position position="1"/>
    </location>
</feature>
<dbReference type="EMBL" id="CAJNOK010027646">
    <property type="protein sequence ID" value="CAF1423760.1"/>
    <property type="molecule type" value="Genomic_DNA"/>
</dbReference>
<dbReference type="EMBL" id="CAJOBA010049412">
    <property type="protein sequence ID" value="CAF4223619.1"/>
    <property type="molecule type" value="Genomic_DNA"/>
</dbReference>
<comment type="caution">
    <text evidence="1">The sequence shown here is derived from an EMBL/GenBank/DDBJ whole genome shotgun (WGS) entry which is preliminary data.</text>
</comment>
<gene>
    <name evidence="1" type="ORF">OVA965_LOCUS33782</name>
    <name evidence="2" type="ORF">TMI583_LOCUS34682</name>
</gene>
<reference evidence="1" key="1">
    <citation type="submission" date="2021-02" db="EMBL/GenBank/DDBJ databases">
        <authorList>
            <person name="Nowell W R."/>
        </authorList>
    </citation>
    <scope>NUCLEOTIDE SEQUENCE</scope>
</reference>
<protein>
    <submittedName>
        <fullName evidence="1">Uncharacterized protein</fullName>
    </submittedName>
</protein>
<evidence type="ECO:0000313" key="1">
    <source>
        <dbReference type="EMBL" id="CAF1423760.1"/>
    </source>
</evidence>
<dbReference type="Proteomes" id="UP000682733">
    <property type="component" value="Unassembled WGS sequence"/>
</dbReference>
<dbReference type="AlphaFoldDB" id="A0A8S2FCT0"/>
<evidence type="ECO:0000313" key="3">
    <source>
        <dbReference type="Proteomes" id="UP000677228"/>
    </source>
</evidence>